<feature type="region of interest" description="Disordered" evidence="2">
    <location>
        <begin position="1118"/>
        <end position="1149"/>
    </location>
</feature>
<gene>
    <name evidence="3" type="ORF">OSTQU699_LOCUS8210</name>
</gene>
<evidence type="ECO:0000313" key="4">
    <source>
        <dbReference type="Proteomes" id="UP000708148"/>
    </source>
</evidence>
<evidence type="ECO:0000256" key="2">
    <source>
        <dbReference type="SAM" id="MobiDB-lite"/>
    </source>
</evidence>
<feature type="region of interest" description="Disordered" evidence="2">
    <location>
        <begin position="538"/>
        <end position="567"/>
    </location>
</feature>
<dbReference type="OrthoDB" id="539213at2759"/>
<comment type="caution">
    <text evidence="3">The sequence shown here is derived from an EMBL/GenBank/DDBJ whole genome shotgun (WGS) entry which is preliminary data.</text>
</comment>
<feature type="coiled-coil region" evidence="1">
    <location>
        <begin position="343"/>
        <end position="373"/>
    </location>
</feature>
<reference evidence="3" key="1">
    <citation type="submission" date="2020-12" db="EMBL/GenBank/DDBJ databases">
        <authorList>
            <person name="Iha C."/>
        </authorList>
    </citation>
    <scope>NUCLEOTIDE SEQUENCE</scope>
</reference>
<feature type="region of interest" description="Disordered" evidence="2">
    <location>
        <begin position="627"/>
        <end position="656"/>
    </location>
</feature>
<protein>
    <submittedName>
        <fullName evidence="3">Uncharacterized protein</fullName>
    </submittedName>
</protein>
<dbReference type="EMBL" id="CAJHUC010001974">
    <property type="protein sequence ID" value="CAD7702855.1"/>
    <property type="molecule type" value="Genomic_DNA"/>
</dbReference>
<name>A0A8S1J6J2_9CHLO</name>
<proteinExistence type="predicted"/>
<evidence type="ECO:0000256" key="1">
    <source>
        <dbReference type="SAM" id="Coils"/>
    </source>
</evidence>
<feature type="region of interest" description="Disordered" evidence="2">
    <location>
        <begin position="949"/>
        <end position="1025"/>
    </location>
</feature>
<dbReference type="Proteomes" id="UP000708148">
    <property type="component" value="Unassembled WGS sequence"/>
</dbReference>
<feature type="region of interest" description="Disordered" evidence="2">
    <location>
        <begin position="889"/>
        <end position="912"/>
    </location>
</feature>
<feature type="coiled-coil region" evidence="1">
    <location>
        <begin position="186"/>
        <end position="230"/>
    </location>
</feature>
<keyword evidence="4" id="KW-1185">Reference proteome</keyword>
<sequence length="1149" mass="123066">VQMLDRWAETAESDLILVEALQGSPLLPSQTMSDVLETAVLYNSSKFPYLARPVSDGAVKNMELALDEAHNASGYLLELAMEVTNNARREMLAGDKLRDVVSSKGNNSFPGAVDKLSEAIAEAEQFPHLLGEVANAKVLQGQWRRRAQAMERLDTVMNQVKAHPGHHSKGRKQEKPDRAEVQGLDMQMLESRVKLLEVAIEEAKESSISVDKAKRLLKELQGQAAAADAASNLDAVMAKKPCGSGVLKAALLKAEAACSSASGSSLTSGVWSPSELLVPKVSAARKRMDVEKAVEALGRATTSCKTVADLPKLEASILSARKVGAEELDPEGYTVASELRVRLHNAAKVRQALETAVRNLQKQQRRMDAEDVERLLLEARDCDELLAEETGKARVTLEQWKSQAESEAKLSLALQEGMSADQLSQAIQEAATAGVKVHAAKRILKLMQRLESALQQATDTPSRYSELQEIVEAAEQGGVNSSVIVAARGQLKSLLAAGALEALEGVLQKQANLDVIERRTVLEAALEKAREVTEIGPKGTAGLELEEESLGVDGDSPGTKDTGDDKRQCMHVDDVTQVQRLAQQVVDLLKKDEVEFERLQAERQEKERAEQEQRELERLDREKREVERLEKERQEKEERERLEAEKKEKERVEKDRKKREEVELVMALVHQERPDKLRRERARADRLKRLVTARDLRPSPIGLQTHPMCFEGSGNFVQQEGSMAGGMYDGDASLEQGDSLNALDNEVRKLIDSLNIDDPVMGAAFGDLHDTTSGELGLVDTTPPLYHGGCSLPGPIPDMTGREMSLGAGLEFGGEASRPPVDWSMDASSSVATAPDFSIGATRGGSMDFDAGADSWALKGLRDIQTGHNAPYYGMHVDLVKSLMQGSGGASQWAQPAVPPRPLSSSDADTSKSLERLGIAKSEFGRRGAQDYGASSALGANLPSQAGDSGLLGSLWRPSAQAPPGDASRPVLQPQGGGEPGLGQYFQHAPFGESGRLRGIGDPPPSSAGPIGPQGPPSMPGFAFGAPGNAAFSHGPAMGPFIGTSSPLASSPRRGLAGMLGGMSPTGMGGREFGGAGGFASPTNTQSPFPGVGVGIPGSANNLLRANLRSLSLQRNLSVQPPADVDPVVPDEMVALSGLSRRDSTHSQP</sequence>
<feature type="compositionally biased region" description="Basic and acidic residues" evidence="2">
    <location>
        <begin position="1140"/>
        <end position="1149"/>
    </location>
</feature>
<feature type="compositionally biased region" description="Pro residues" evidence="2">
    <location>
        <begin position="1002"/>
        <end position="1019"/>
    </location>
</feature>
<dbReference type="AlphaFoldDB" id="A0A8S1J6J2"/>
<organism evidence="3 4">
    <name type="scientific">Ostreobium quekettii</name>
    <dbReference type="NCBI Taxonomy" id="121088"/>
    <lineage>
        <taxon>Eukaryota</taxon>
        <taxon>Viridiplantae</taxon>
        <taxon>Chlorophyta</taxon>
        <taxon>core chlorophytes</taxon>
        <taxon>Ulvophyceae</taxon>
        <taxon>TCBD clade</taxon>
        <taxon>Bryopsidales</taxon>
        <taxon>Ostreobineae</taxon>
        <taxon>Ostreobiaceae</taxon>
        <taxon>Ostreobium</taxon>
    </lineage>
</organism>
<feature type="non-terminal residue" evidence="3">
    <location>
        <position position="1149"/>
    </location>
</feature>
<accession>A0A8S1J6J2</accession>
<feature type="compositionally biased region" description="Low complexity" evidence="2">
    <location>
        <begin position="1118"/>
        <end position="1131"/>
    </location>
</feature>
<keyword evidence="1" id="KW-0175">Coiled coil</keyword>
<evidence type="ECO:0000313" key="3">
    <source>
        <dbReference type="EMBL" id="CAD7702855.1"/>
    </source>
</evidence>